<dbReference type="AlphaFoldDB" id="A0A2K1JXK1"/>
<protein>
    <recommendedName>
        <fullName evidence="4">Haem-binding uptake Tiki superfamily ChaN domain-containing protein</fullName>
    </recommendedName>
</protein>
<proteinExistence type="predicted"/>
<evidence type="ECO:0000313" key="1">
    <source>
        <dbReference type="EMBL" id="PNR46257.1"/>
    </source>
</evidence>
<dbReference type="STRING" id="3218.A0A2K1JXK1"/>
<dbReference type="EMBL" id="ABEU02000010">
    <property type="protein sequence ID" value="PNR46257.1"/>
    <property type="molecule type" value="Genomic_DNA"/>
</dbReference>
<gene>
    <name evidence="1" type="ORF">PHYPA_013376</name>
</gene>
<evidence type="ECO:0000313" key="2">
    <source>
        <dbReference type="EnsemblPlants" id="Pp3c10_3610V3.1"/>
    </source>
</evidence>
<reference evidence="2" key="3">
    <citation type="submission" date="2020-12" db="UniProtKB">
        <authorList>
            <consortium name="EnsemblPlants"/>
        </authorList>
    </citation>
    <scope>IDENTIFICATION</scope>
</reference>
<sequence length="170" mass="18841">MLKPCGQLTTHRTTLAIQELTQWQALAPGVVYSNFPWTSSRRSITLKYFQGQIVADRVMSQVIEEGMLYRGSIGKLVVITGASHVAYGSRGTGLPARVQKKLTKRTQAVVLLNPDDNWNKADHLGAVEHPSLVQPQSRNKSHQACSDSIASTLQKHNILMRSPRNQQPLS</sequence>
<dbReference type="PaxDb" id="3218-PP1S51_230V6.1"/>
<dbReference type="SUPFAM" id="SSF159501">
    <property type="entry name" value="EreA/ChaN-like"/>
    <property type="match status" value="1"/>
</dbReference>
<evidence type="ECO:0000313" key="3">
    <source>
        <dbReference type="Proteomes" id="UP000006727"/>
    </source>
</evidence>
<reference evidence="1 3" key="1">
    <citation type="journal article" date="2008" name="Science">
        <title>The Physcomitrella genome reveals evolutionary insights into the conquest of land by plants.</title>
        <authorList>
            <person name="Rensing S."/>
            <person name="Lang D."/>
            <person name="Zimmer A."/>
            <person name="Terry A."/>
            <person name="Salamov A."/>
            <person name="Shapiro H."/>
            <person name="Nishiyama T."/>
            <person name="Perroud P.-F."/>
            <person name="Lindquist E."/>
            <person name="Kamisugi Y."/>
            <person name="Tanahashi T."/>
            <person name="Sakakibara K."/>
            <person name="Fujita T."/>
            <person name="Oishi K."/>
            <person name="Shin-I T."/>
            <person name="Kuroki Y."/>
            <person name="Toyoda A."/>
            <person name="Suzuki Y."/>
            <person name="Hashimoto A."/>
            <person name="Yamaguchi K."/>
            <person name="Sugano A."/>
            <person name="Kohara Y."/>
            <person name="Fujiyama A."/>
            <person name="Anterola A."/>
            <person name="Aoki S."/>
            <person name="Ashton N."/>
            <person name="Barbazuk W.B."/>
            <person name="Barker E."/>
            <person name="Bennetzen J."/>
            <person name="Bezanilla M."/>
            <person name="Blankenship R."/>
            <person name="Cho S.H."/>
            <person name="Dutcher S."/>
            <person name="Estelle M."/>
            <person name="Fawcett J.A."/>
            <person name="Gundlach H."/>
            <person name="Hanada K."/>
            <person name="Heyl A."/>
            <person name="Hicks K.A."/>
            <person name="Hugh J."/>
            <person name="Lohr M."/>
            <person name="Mayer K."/>
            <person name="Melkozernov A."/>
            <person name="Murata T."/>
            <person name="Nelson D."/>
            <person name="Pils B."/>
            <person name="Prigge M."/>
            <person name="Reiss B."/>
            <person name="Renner T."/>
            <person name="Rombauts S."/>
            <person name="Rushton P."/>
            <person name="Sanderfoot A."/>
            <person name="Schween G."/>
            <person name="Shiu S.-H."/>
            <person name="Stueber K."/>
            <person name="Theodoulou F.L."/>
            <person name="Tu H."/>
            <person name="Van de Peer Y."/>
            <person name="Verrier P.J."/>
            <person name="Waters E."/>
            <person name="Wood A."/>
            <person name="Yang L."/>
            <person name="Cove D."/>
            <person name="Cuming A."/>
            <person name="Hasebe M."/>
            <person name="Lucas S."/>
            <person name="Mishler D.B."/>
            <person name="Reski R."/>
            <person name="Grigoriev I."/>
            <person name="Quatrano R.S."/>
            <person name="Boore J.L."/>
        </authorList>
    </citation>
    <scope>NUCLEOTIDE SEQUENCE [LARGE SCALE GENOMIC DNA]</scope>
    <source>
        <strain evidence="2 3">cv. Gransden 2004</strain>
    </source>
</reference>
<dbReference type="EnsemblPlants" id="Pp3c10_3610V3.1">
    <property type="protein sequence ID" value="Pp3c10_3610V3.1"/>
    <property type="gene ID" value="Pp3c10_3610"/>
</dbReference>
<dbReference type="InParanoid" id="A0A2K1JXK1"/>
<dbReference type="Gramene" id="Pp3c10_3610V3.1">
    <property type="protein sequence ID" value="Pp3c10_3610V3.1"/>
    <property type="gene ID" value="Pp3c10_3610"/>
</dbReference>
<dbReference type="Proteomes" id="UP000006727">
    <property type="component" value="Chromosome 10"/>
</dbReference>
<organism evidence="1">
    <name type="scientific">Physcomitrium patens</name>
    <name type="common">Spreading-leaved earth moss</name>
    <name type="synonym">Physcomitrella patens</name>
    <dbReference type="NCBI Taxonomy" id="3218"/>
    <lineage>
        <taxon>Eukaryota</taxon>
        <taxon>Viridiplantae</taxon>
        <taxon>Streptophyta</taxon>
        <taxon>Embryophyta</taxon>
        <taxon>Bryophyta</taxon>
        <taxon>Bryophytina</taxon>
        <taxon>Bryopsida</taxon>
        <taxon>Funariidae</taxon>
        <taxon>Funariales</taxon>
        <taxon>Funariaceae</taxon>
        <taxon>Physcomitrium</taxon>
    </lineage>
</organism>
<keyword evidence="3" id="KW-1185">Reference proteome</keyword>
<reference evidence="1 3" key="2">
    <citation type="journal article" date="2018" name="Plant J.">
        <title>The Physcomitrella patens chromosome-scale assembly reveals moss genome structure and evolution.</title>
        <authorList>
            <person name="Lang D."/>
            <person name="Ullrich K.K."/>
            <person name="Murat F."/>
            <person name="Fuchs J."/>
            <person name="Jenkins J."/>
            <person name="Haas F.B."/>
            <person name="Piednoel M."/>
            <person name="Gundlach H."/>
            <person name="Van Bel M."/>
            <person name="Meyberg R."/>
            <person name="Vives C."/>
            <person name="Morata J."/>
            <person name="Symeonidi A."/>
            <person name="Hiss M."/>
            <person name="Muchero W."/>
            <person name="Kamisugi Y."/>
            <person name="Saleh O."/>
            <person name="Blanc G."/>
            <person name="Decker E.L."/>
            <person name="van Gessel N."/>
            <person name="Grimwood J."/>
            <person name="Hayes R.D."/>
            <person name="Graham S.W."/>
            <person name="Gunter L.E."/>
            <person name="McDaniel S.F."/>
            <person name="Hoernstein S.N.W."/>
            <person name="Larsson A."/>
            <person name="Li F.W."/>
            <person name="Perroud P.F."/>
            <person name="Phillips J."/>
            <person name="Ranjan P."/>
            <person name="Rokshar D.S."/>
            <person name="Rothfels C.J."/>
            <person name="Schneider L."/>
            <person name="Shu S."/>
            <person name="Stevenson D.W."/>
            <person name="Thummler F."/>
            <person name="Tillich M."/>
            <person name="Villarreal Aguilar J.C."/>
            <person name="Widiez T."/>
            <person name="Wong G.K."/>
            <person name="Wymore A."/>
            <person name="Zhang Y."/>
            <person name="Zimmer A.D."/>
            <person name="Quatrano R.S."/>
            <person name="Mayer K.F.X."/>
            <person name="Goodstein D."/>
            <person name="Casacuberta J.M."/>
            <person name="Vandepoele K."/>
            <person name="Reski R."/>
            <person name="Cuming A.C."/>
            <person name="Tuskan G.A."/>
            <person name="Maumus F."/>
            <person name="Salse J."/>
            <person name="Schmutz J."/>
            <person name="Rensing S.A."/>
        </authorList>
    </citation>
    <scope>NUCLEOTIDE SEQUENCE [LARGE SCALE GENOMIC DNA]</scope>
    <source>
        <strain evidence="2 3">cv. Gransden 2004</strain>
    </source>
</reference>
<accession>A0A2K1JXK1</accession>
<evidence type="ECO:0008006" key="4">
    <source>
        <dbReference type="Google" id="ProtNLM"/>
    </source>
</evidence>
<name>A0A2K1JXK1_PHYPA</name>